<sequence>MRWADPAVPPRCGPVPPVGFIPGRWNRGVRKDTAIVLPMRSLSVDFDADNPGRWMLHCHNAYHAEVGMMTRVDYRT</sequence>
<dbReference type="InterPro" id="IPR002355">
    <property type="entry name" value="Cu_oxidase_Cu_BS"/>
</dbReference>
<evidence type="ECO:0000256" key="1">
    <source>
        <dbReference type="ARBA" id="ARBA00022723"/>
    </source>
</evidence>
<dbReference type="SUPFAM" id="SSF49503">
    <property type="entry name" value="Cupredoxins"/>
    <property type="match status" value="1"/>
</dbReference>
<gene>
    <name evidence="3" type="ORF">RM423_21260</name>
</gene>
<comment type="caution">
    <text evidence="3">The sequence shown here is derived from an EMBL/GenBank/DDBJ whole genome shotgun (WGS) entry which is preliminary data.</text>
</comment>
<dbReference type="Gene3D" id="2.60.40.420">
    <property type="entry name" value="Cupredoxins - blue copper proteins"/>
    <property type="match status" value="1"/>
</dbReference>
<evidence type="ECO:0000259" key="2">
    <source>
        <dbReference type="Pfam" id="PF07731"/>
    </source>
</evidence>
<keyword evidence="1" id="KW-0479">Metal-binding</keyword>
<feature type="domain" description="Plastocyanin-like" evidence="2">
    <location>
        <begin position="25"/>
        <end position="74"/>
    </location>
</feature>
<organism evidence="3 4">
    <name type="scientific">Jatrophihabitans lederbergiae</name>
    <dbReference type="NCBI Taxonomy" id="3075547"/>
    <lineage>
        <taxon>Bacteria</taxon>
        <taxon>Bacillati</taxon>
        <taxon>Actinomycetota</taxon>
        <taxon>Actinomycetes</taxon>
        <taxon>Jatrophihabitantales</taxon>
        <taxon>Jatrophihabitantaceae</taxon>
        <taxon>Jatrophihabitans</taxon>
    </lineage>
</organism>
<dbReference type="Pfam" id="PF07731">
    <property type="entry name" value="Cu-oxidase_2"/>
    <property type="match status" value="1"/>
</dbReference>
<name>A0ABU2JGR1_9ACTN</name>
<accession>A0ABU2JGR1</accession>
<protein>
    <submittedName>
        <fullName evidence="3">Multicopper oxidase domain-containing protein</fullName>
    </submittedName>
</protein>
<evidence type="ECO:0000313" key="3">
    <source>
        <dbReference type="EMBL" id="MDT0263908.1"/>
    </source>
</evidence>
<dbReference type="EMBL" id="JAVREH010000058">
    <property type="protein sequence ID" value="MDT0263908.1"/>
    <property type="molecule type" value="Genomic_DNA"/>
</dbReference>
<keyword evidence="4" id="KW-1185">Reference proteome</keyword>
<proteinExistence type="predicted"/>
<dbReference type="Proteomes" id="UP001183176">
    <property type="component" value="Unassembled WGS sequence"/>
</dbReference>
<dbReference type="InterPro" id="IPR008972">
    <property type="entry name" value="Cupredoxin"/>
</dbReference>
<reference evidence="4" key="1">
    <citation type="submission" date="2023-07" db="EMBL/GenBank/DDBJ databases">
        <title>30 novel species of actinomycetes from the DSMZ collection.</title>
        <authorList>
            <person name="Nouioui I."/>
        </authorList>
    </citation>
    <scope>NUCLEOTIDE SEQUENCE [LARGE SCALE GENOMIC DNA]</scope>
    <source>
        <strain evidence="4">DSM 44399</strain>
    </source>
</reference>
<evidence type="ECO:0000313" key="4">
    <source>
        <dbReference type="Proteomes" id="UP001183176"/>
    </source>
</evidence>
<dbReference type="PROSITE" id="PS00080">
    <property type="entry name" value="MULTICOPPER_OXIDASE2"/>
    <property type="match status" value="1"/>
</dbReference>
<dbReference type="InterPro" id="IPR011706">
    <property type="entry name" value="Cu-oxidase_C"/>
</dbReference>